<dbReference type="Gene3D" id="3.80.10.10">
    <property type="entry name" value="Ribonuclease Inhibitor"/>
    <property type="match status" value="1"/>
</dbReference>
<keyword evidence="10" id="KW-0067">ATP-binding</keyword>
<feature type="domain" description="NB-ARC" evidence="11">
    <location>
        <begin position="159"/>
        <end position="328"/>
    </location>
</feature>
<dbReference type="InterPro" id="IPR002182">
    <property type="entry name" value="NB-ARC"/>
</dbReference>
<evidence type="ECO:0000256" key="1">
    <source>
        <dbReference type="ARBA" id="ARBA00002074"/>
    </source>
</evidence>
<dbReference type="SUPFAM" id="SSF52058">
    <property type="entry name" value="L domain-like"/>
    <property type="match status" value="1"/>
</dbReference>
<dbReference type="InterPro" id="IPR032675">
    <property type="entry name" value="LRR_dom_sf"/>
</dbReference>
<proteinExistence type="inferred from homology"/>
<dbReference type="Gene3D" id="1.10.10.10">
    <property type="entry name" value="Winged helix-like DNA-binding domain superfamily/Winged helix DNA-binding domain"/>
    <property type="match status" value="1"/>
</dbReference>
<dbReference type="PANTHER" id="PTHR23155">
    <property type="entry name" value="DISEASE RESISTANCE PROTEIN RP"/>
    <property type="match status" value="1"/>
</dbReference>
<gene>
    <name evidence="13" type="ORF">F511_14344</name>
</gene>
<evidence type="ECO:0000256" key="5">
    <source>
        <dbReference type="ARBA" id="ARBA00022614"/>
    </source>
</evidence>
<evidence type="ECO:0000256" key="3">
    <source>
        <dbReference type="ARBA" id="ARBA00008894"/>
    </source>
</evidence>
<dbReference type="InterPro" id="IPR042197">
    <property type="entry name" value="Apaf_helical"/>
</dbReference>
<feature type="domain" description="Disease resistance protein winged helix" evidence="12">
    <location>
        <begin position="414"/>
        <end position="483"/>
    </location>
</feature>
<keyword evidence="4" id="KW-0963">Cytoplasm</keyword>
<keyword evidence="5" id="KW-0433">Leucine-rich repeat</keyword>
<dbReference type="Gene3D" id="1.20.5.4130">
    <property type="match status" value="1"/>
</dbReference>
<sequence>MAAYASLLSLGHILHQLLEHPPRQRDIFDRAQIVSLLEIITFLQDFLEDYSLIRGDEIEGLEGRIAGSAYAAEDIIESRVVDQILEDSEAESESSSTLFCQDLQKVIEEFDSMKTDVMKIKESDQGVTITEQTKRYANVGSFIGGASSSKNTMVGFDEDLIQIMDTLTGDESNLQILSIVGMGGIGKTTLARHIFSNPLIVNHFDLHAWVTISQEYSVHEILLGIIKDTKVVEGEQLTGCNVDELGLRLYKILFGRRYLIVMDDMWSIEVWNAIKRFFPDDDNGCRILVTTRLSNAADDFHSCTPHRLPFLDEVQSWSLFCDKVFGKPESCPLELEEIGKTIVRNCGGLPLAIAAISGLLAKSSRTVEYWESVANGTYEALNRGGDGFCFEILSLSYRQLPVHLKPCFLYMATYPEDGVIEVSMLVKLLVAEGIVKPKRYRSLEEVAEDNLKDLIDRNLIQVRDYGSRNNIKSCSIHDLLRELCLKEAEKEKFLCVDMIHSLNSHPRSINNMRRLVIQRSFNKFKDKEKFEQMYDAMNSASCTRSFICRTKITFNNRYPLSGITLVKLPVRSRLLRVLSMGSIFSIEEILQLVNIRCIHLDDLLFPNVQTVHLTHDLESLSRSWNLQTVHFAGTWNHEGPISLPTAIWEMPHLRHLKIRAGDFYLPDPPSTNSKNGRRDIFELKNLQTLSTIRNFRWTDEVLRRIPNLKKLGITYKRFSDGFGWDYYEVYNIALLCNLESFTLESYDKLPQNLCFPRSLKKLTLKYCEVSWGYLTMVGSLPHLEALNLLEKSVRGREWNPVEGQFLKLKYLRIVETDLEEWVADSSHFPNLEKLELKWLRDLKEIPYGIGEIGTLRSISLNACNSSVNASAEKIQEEQQQLGNSDLRVRIYSVSFADIMNHAKQFA</sequence>
<evidence type="ECO:0000256" key="7">
    <source>
        <dbReference type="ARBA" id="ARBA00022737"/>
    </source>
</evidence>
<evidence type="ECO:0000256" key="6">
    <source>
        <dbReference type="ARBA" id="ARBA00022667"/>
    </source>
</evidence>
<keyword evidence="9" id="KW-0611">Plant defense</keyword>
<dbReference type="Gene3D" id="3.40.50.300">
    <property type="entry name" value="P-loop containing nucleotide triphosphate hydrolases"/>
    <property type="match status" value="1"/>
</dbReference>
<evidence type="ECO:0000256" key="10">
    <source>
        <dbReference type="ARBA" id="ARBA00022840"/>
    </source>
</evidence>
<comment type="similarity">
    <text evidence="3">Belongs to the disease resistance NB-LRR family.</text>
</comment>
<dbReference type="GO" id="GO:0051607">
    <property type="term" value="P:defense response to virus"/>
    <property type="evidence" value="ECO:0007669"/>
    <property type="project" value="UniProtKB-ARBA"/>
</dbReference>
<dbReference type="PANTHER" id="PTHR23155:SF1152">
    <property type="entry name" value="AAA+ ATPASE DOMAIN-CONTAINING PROTEIN"/>
    <property type="match status" value="1"/>
</dbReference>
<dbReference type="Pfam" id="PF23559">
    <property type="entry name" value="WHD_DRP"/>
    <property type="match status" value="1"/>
</dbReference>
<dbReference type="FunFam" id="1.10.10.10:FF:000322">
    <property type="entry name" value="Probable disease resistance protein At1g63360"/>
    <property type="match status" value="1"/>
</dbReference>
<evidence type="ECO:0000256" key="9">
    <source>
        <dbReference type="ARBA" id="ARBA00022821"/>
    </source>
</evidence>
<dbReference type="Proteomes" id="UP000250235">
    <property type="component" value="Unassembled WGS sequence"/>
</dbReference>
<dbReference type="GO" id="GO:0005737">
    <property type="term" value="C:cytoplasm"/>
    <property type="evidence" value="ECO:0007669"/>
    <property type="project" value="UniProtKB-SubCell"/>
</dbReference>
<dbReference type="InterPro" id="IPR027417">
    <property type="entry name" value="P-loop_NTPase"/>
</dbReference>
<evidence type="ECO:0000256" key="4">
    <source>
        <dbReference type="ARBA" id="ARBA00022490"/>
    </source>
</evidence>
<reference evidence="13 14" key="1">
    <citation type="journal article" date="2015" name="Proc. Natl. Acad. Sci. U.S.A.">
        <title>The resurrection genome of Boea hygrometrica: A blueprint for survival of dehydration.</title>
        <authorList>
            <person name="Xiao L."/>
            <person name="Yang G."/>
            <person name="Zhang L."/>
            <person name="Yang X."/>
            <person name="Zhao S."/>
            <person name="Ji Z."/>
            <person name="Zhou Q."/>
            <person name="Hu M."/>
            <person name="Wang Y."/>
            <person name="Chen M."/>
            <person name="Xu Y."/>
            <person name="Jin H."/>
            <person name="Xiao X."/>
            <person name="Hu G."/>
            <person name="Bao F."/>
            <person name="Hu Y."/>
            <person name="Wan P."/>
            <person name="Li L."/>
            <person name="Deng X."/>
            <person name="Kuang T."/>
            <person name="Xiang C."/>
            <person name="Zhu J.K."/>
            <person name="Oliver M.J."/>
            <person name="He Y."/>
        </authorList>
    </citation>
    <scope>NUCLEOTIDE SEQUENCE [LARGE SCALE GENOMIC DNA]</scope>
    <source>
        <strain evidence="14">cv. XS01</strain>
    </source>
</reference>
<dbReference type="GO" id="GO:0005524">
    <property type="term" value="F:ATP binding"/>
    <property type="evidence" value="ECO:0007669"/>
    <property type="project" value="UniProtKB-KW"/>
</dbReference>
<dbReference type="InterPro" id="IPR058922">
    <property type="entry name" value="WHD_DRP"/>
</dbReference>
<organism evidence="13 14">
    <name type="scientific">Dorcoceras hygrometricum</name>
    <dbReference type="NCBI Taxonomy" id="472368"/>
    <lineage>
        <taxon>Eukaryota</taxon>
        <taxon>Viridiplantae</taxon>
        <taxon>Streptophyta</taxon>
        <taxon>Embryophyta</taxon>
        <taxon>Tracheophyta</taxon>
        <taxon>Spermatophyta</taxon>
        <taxon>Magnoliopsida</taxon>
        <taxon>eudicotyledons</taxon>
        <taxon>Gunneridae</taxon>
        <taxon>Pentapetalae</taxon>
        <taxon>asterids</taxon>
        <taxon>lamiids</taxon>
        <taxon>Lamiales</taxon>
        <taxon>Gesneriaceae</taxon>
        <taxon>Didymocarpoideae</taxon>
        <taxon>Trichosporeae</taxon>
        <taxon>Loxocarpinae</taxon>
        <taxon>Dorcoceras</taxon>
    </lineage>
</organism>
<dbReference type="GO" id="GO:0043531">
    <property type="term" value="F:ADP binding"/>
    <property type="evidence" value="ECO:0007669"/>
    <property type="project" value="InterPro"/>
</dbReference>
<evidence type="ECO:0000259" key="11">
    <source>
        <dbReference type="Pfam" id="PF00931"/>
    </source>
</evidence>
<keyword evidence="14" id="KW-1185">Reference proteome</keyword>
<keyword evidence="6" id="KW-0381">Hypersensitive response</keyword>
<evidence type="ECO:0000256" key="8">
    <source>
        <dbReference type="ARBA" id="ARBA00022741"/>
    </source>
</evidence>
<keyword evidence="8" id="KW-0547">Nucleotide-binding</keyword>
<dbReference type="GO" id="GO:0009626">
    <property type="term" value="P:plant-type hypersensitive response"/>
    <property type="evidence" value="ECO:0007669"/>
    <property type="project" value="UniProtKB-KW"/>
</dbReference>
<dbReference type="InterPro" id="IPR036388">
    <property type="entry name" value="WH-like_DNA-bd_sf"/>
</dbReference>
<name>A0A2Z7A2Z5_9LAMI</name>
<dbReference type="Pfam" id="PF00931">
    <property type="entry name" value="NB-ARC"/>
    <property type="match status" value="1"/>
</dbReference>
<dbReference type="FunFam" id="3.40.50.300:FF:001091">
    <property type="entry name" value="Probable disease resistance protein At1g61300"/>
    <property type="match status" value="1"/>
</dbReference>
<dbReference type="AlphaFoldDB" id="A0A2Z7A2Z5"/>
<evidence type="ECO:0000256" key="2">
    <source>
        <dbReference type="ARBA" id="ARBA00004496"/>
    </source>
</evidence>
<dbReference type="PRINTS" id="PR00364">
    <property type="entry name" value="DISEASERSIST"/>
</dbReference>
<evidence type="ECO:0000313" key="13">
    <source>
        <dbReference type="EMBL" id="KZV15978.1"/>
    </source>
</evidence>
<dbReference type="Gene3D" id="1.10.8.430">
    <property type="entry name" value="Helical domain of apoptotic protease-activating factors"/>
    <property type="match status" value="1"/>
</dbReference>
<dbReference type="InterPro" id="IPR044974">
    <property type="entry name" value="Disease_R_plants"/>
</dbReference>
<dbReference type="EMBL" id="KV019588">
    <property type="protein sequence ID" value="KZV15978.1"/>
    <property type="molecule type" value="Genomic_DNA"/>
</dbReference>
<dbReference type="SUPFAM" id="SSF52540">
    <property type="entry name" value="P-loop containing nucleoside triphosphate hydrolases"/>
    <property type="match status" value="1"/>
</dbReference>
<comment type="subcellular location">
    <subcellularLocation>
        <location evidence="2">Cytoplasm</location>
    </subcellularLocation>
</comment>
<accession>A0A2Z7A2Z5</accession>
<protein>
    <submittedName>
        <fullName evidence="13">Uncharacterized protein</fullName>
    </submittedName>
</protein>
<evidence type="ECO:0000259" key="12">
    <source>
        <dbReference type="Pfam" id="PF23559"/>
    </source>
</evidence>
<comment type="function">
    <text evidence="1">Confers resistance to late blight (Phytophthora infestans) races carrying the avirulence gene Avr1. Resistance proteins guard the plant against pathogens that contain an appropriate avirulence protein via an indirect interaction with this avirulence protein. That triggers a defense system including the hypersensitive response, which restricts the pathogen growth.</text>
</comment>
<evidence type="ECO:0000313" key="14">
    <source>
        <dbReference type="Proteomes" id="UP000250235"/>
    </source>
</evidence>
<dbReference type="OrthoDB" id="6161812at2759"/>
<keyword evidence="7" id="KW-0677">Repeat</keyword>